<keyword evidence="1" id="KW-0472">Membrane</keyword>
<comment type="caution">
    <text evidence="3">The sequence shown here is derived from an EMBL/GenBank/DDBJ whole genome shotgun (WGS) entry which is preliminary data.</text>
</comment>
<protein>
    <recommendedName>
        <fullName evidence="2">Adenylate cyclase MASE7 domain-containing protein</fullName>
    </recommendedName>
</protein>
<feature type="transmembrane region" description="Helical" evidence="1">
    <location>
        <begin position="165"/>
        <end position="186"/>
    </location>
</feature>
<dbReference type="InterPro" id="IPR048432">
    <property type="entry name" value="MASE7"/>
</dbReference>
<evidence type="ECO:0000256" key="1">
    <source>
        <dbReference type="SAM" id="Phobius"/>
    </source>
</evidence>
<keyword evidence="4" id="KW-1185">Reference proteome</keyword>
<proteinExistence type="predicted"/>
<reference evidence="3" key="1">
    <citation type="submission" date="2022-04" db="EMBL/GenBank/DDBJ databases">
        <title>Shinella lacus sp. nov., a novel member of the genus Shinella from water.</title>
        <authorList>
            <person name="Deng Y."/>
        </authorList>
    </citation>
    <scope>NUCLEOTIDE SEQUENCE</scope>
    <source>
        <strain evidence="3">JCM 31239</strain>
    </source>
</reference>
<dbReference type="Pfam" id="PF20967">
    <property type="entry name" value="MASE7"/>
    <property type="match status" value="1"/>
</dbReference>
<feature type="domain" description="Adenylate cyclase MASE7" evidence="2">
    <location>
        <begin position="13"/>
        <end position="180"/>
    </location>
</feature>
<feature type="transmembrane region" description="Helical" evidence="1">
    <location>
        <begin position="103"/>
        <end position="119"/>
    </location>
</feature>
<evidence type="ECO:0000313" key="4">
    <source>
        <dbReference type="Proteomes" id="UP001177080"/>
    </source>
</evidence>
<sequence length="199" mass="21517">MISTFKRLTAMARAYAHHPDPRVAAANMISLLVASNQPFYPLYLWWLMSADITAAWFTFLSTPFFLAVPAVARRNSIAGRALLPLAGIGNTVLSAWLFGTASAVEIFLVPCGIIALLLFRPHERVFSLALTALAFGVFLLLHDTYGQPLALYDATEYAALARLNLVSASMLTAFVTILFSGILAQAERSADATGHKKAG</sequence>
<dbReference type="RefSeq" id="WP_244762769.1">
    <property type="nucleotide sequence ID" value="NZ_JALJCJ010000006.1"/>
</dbReference>
<feature type="transmembrane region" description="Helical" evidence="1">
    <location>
        <begin position="43"/>
        <end position="65"/>
    </location>
</feature>
<feature type="transmembrane region" description="Helical" evidence="1">
    <location>
        <begin position="126"/>
        <end position="145"/>
    </location>
</feature>
<keyword evidence="1" id="KW-0812">Transmembrane</keyword>
<keyword evidence="1" id="KW-1133">Transmembrane helix</keyword>
<evidence type="ECO:0000313" key="3">
    <source>
        <dbReference type="EMBL" id="MDO6124764.1"/>
    </source>
</evidence>
<accession>A0ABT8XM12</accession>
<dbReference type="Proteomes" id="UP001177080">
    <property type="component" value="Unassembled WGS sequence"/>
</dbReference>
<gene>
    <name evidence="3" type="ORF">GB928_026635</name>
</gene>
<organism evidence="3 4">
    <name type="scientific">Shinella curvata</name>
    <dbReference type="NCBI Taxonomy" id="1817964"/>
    <lineage>
        <taxon>Bacteria</taxon>
        <taxon>Pseudomonadati</taxon>
        <taxon>Pseudomonadota</taxon>
        <taxon>Alphaproteobacteria</taxon>
        <taxon>Hyphomicrobiales</taxon>
        <taxon>Rhizobiaceae</taxon>
        <taxon>Shinella</taxon>
    </lineage>
</organism>
<name>A0ABT8XM12_9HYPH</name>
<evidence type="ECO:0000259" key="2">
    <source>
        <dbReference type="Pfam" id="PF20967"/>
    </source>
</evidence>
<dbReference type="EMBL" id="WHSC02000016">
    <property type="protein sequence ID" value="MDO6124764.1"/>
    <property type="molecule type" value="Genomic_DNA"/>
</dbReference>